<dbReference type="Proteomes" id="UP000050525">
    <property type="component" value="Unassembled WGS sequence"/>
</dbReference>
<keyword evidence="3" id="KW-1185">Reference proteome</keyword>
<dbReference type="AlphaFoldDB" id="A0A151NB51"/>
<evidence type="ECO:0000256" key="1">
    <source>
        <dbReference type="SAM" id="SignalP"/>
    </source>
</evidence>
<comment type="caution">
    <text evidence="2">The sequence shown here is derived from an EMBL/GenBank/DDBJ whole genome shotgun (WGS) entry which is preliminary data.</text>
</comment>
<evidence type="ECO:0000313" key="2">
    <source>
        <dbReference type="EMBL" id="KYO33987.1"/>
    </source>
</evidence>
<evidence type="ECO:0000313" key="3">
    <source>
        <dbReference type="Proteomes" id="UP000050525"/>
    </source>
</evidence>
<organism evidence="2 3">
    <name type="scientific">Alligator mississippiensis</name>
    <name type="common">American alligator</name>
    <dbReference type="NCBI Taxonomy" id="8496"/>
    <lineage>
        <taxon>Eukaryota</taxon>
        <taxon>Metazoa</taxon>
        <taxon>Chordata</taxon>
        <taxon>Craniata</taxon>
        <taxon>Vertebrata</taxon>
        <taxon>Euteleostomi</taxon>
        <taxon>Archelosauria</taxon>
        <taxon>Archosauria</taxon>
        <taxon>Crocodylia</taxon>
        <taxon>Alligatoridae</taxon>
        <taxon>Alligatorinae</taxon>
        <taxon>Alligator</taxon>
    </lineage>
</organism>
<keyword evidence="1" id="KW-0732">Signal</keyword>
<sequence length="98" mass="10745">MVEMRHCARKALLGLLGLLGYPQAAGNGSLSLWDQLTDYVPAQHREGEKDILGSFEPEVKAQLVAAPQMLRTEGTIIILTNHLHNTNKTTSSNFCISL</sequence>
<feature type="chain" id="PRO_5007585897" evidence="1">
    <location>
        <begin position="27"/>
        <end position="98"/>
    </location>
</feature>
<dbReference type="EMBL" id="AKHW03003627">
    <property type="protein sequence ID" value="KYO33987.1"/>
    <property type="molecule type" value="Genomic_DNA"/>
</dbReference>
<protein>
    <submittedName>
        <fullName evidence="2">Uncharacterized protein</fullName>
    </submittedName>
</protein>
<reference evidence="2 3" key="1">
    <citation type="journal article" date="2012" name="Genome Biol.">
        <title>Sequencing three crocodilian genomes to illuminate the evolution of archosaurs and amniotes.</title>
        <authorList>
            <person name="St John J.A."/>
            <person name="Braun E.L."/>
            <person name="Isberg S.R."/>
            <person name="Miles L.G."/>
            <person name="Chong A.Y."/>
            <person name="Gongora J."/>
            <person name="Dalzell P."/>
            <person name="Moran C."/>
            <person name="Bed'hom B."/>
            <person name="Abzhanov A."/>
            <person name="Burgess S.C."/>
            <person name="Cooksey A.M."/>
            <person name="Castoe T.A."/>
            <person name="Crawford N.G."/>
            <person name="Densmore L.D."/>
            <person name="Drew J.C."/>
            <person name="Edwards S.V."/>
            <person name="Faircloth B.C."/>
            <person name="Fujita M.K."/>
            <person name="Greenwold M.J."/>
            <person name="Hoffmann F.G."/>
            <person name="Howard J.M."/>
            <person name="Iguchi T."/>
            <person name="Janes D.E."/>
            <person name="Khan S.Y."/>
            <person name="Kohno S."/>
            <person name="de Koning A.J."/>
            <person name="Lance S.L."/>
            <person name="McCarthy F.M."/>
            <person name="McCormack J.E."/>
            <person name="Merchant M.E."/>
            <person name="Peterson D.G."/>
            <person name="Pollock D.D."/>
            <person name="Pourmand N."/>
            <person name="Raney B.J."/>
            <person name="Roessler K.A."/>
            <person name="Sanford J.R."/>
            <person name="Sawyer R.H."/>
            <person name="Schmidt C.J."/>
            <person name="Triplett E.W."/>
            <person name="Tuberville T.D."/>
            <person name="Venegas-Anaya M."/>
            <person name="Howard J.T."/>
            <person name="Jarvis E.D."/>
            <person name="Guillette L.J.Jr."/>
            <person name="Glenn T.C."/>
            <person name="Green R.E."/>
            <person name="Ray D.A."/>
        </authorList>
    </citation>
    <scope>NUCLEOTIDE SEQUENCE [LARGE SCALE GENOMIC DNA]</scope>
    <source>
        <strain evidence="2">KSC_2009_1</strain>
    </source>
</reference>
<gene>
    <name evidence="2" type="ORF">Y1Q_0024586</name>
</gene>
<proteinExistence type="predicted"/>
<accession>A0A151NB51</accession>
<feature type="signal peptide" evidence="1">
    <location>
        <begin position="1"/>
        <end position="26"/>
    </location>
</feature>
<name>A0A151NB51_ALLMI</name>